<organism evidence="1">
    <name type="scientific">Amphimedon queenslandica</name>
    <name type="common">Sponge</name>
    <dbReference type="NCBI Taxonomy" id="400682"/>
    <lineage>
        <taxon>Eukaryota</taxon>
        <taxon>Metazoa</taxon>
        <taxon>Porifera</taxon>
        <taxon>Demospongiae</taxon>
        <taxon>Heteroscleromorpha</taxon>
        <taxon>Haplosclerida</taxon>
        <taxon>Niphatidae</taxon>
        <taxon>Amphimedon</taxon>
    </lineage>
</organism>
<protein>
    <submittedName>
        <fullName evidence="1">Uncharacterized protein</fullName>
    </submittedName>
</protein>
<evidence type="ECO:0000313" key="1">
    <source>
        <dbReference type="EnsemblMetazoa" id="Aqu2.1.28425_001"/>
    </source>
</evidence>
<dbReference type="InParanoid" id="A0A1X7UKC3"/>
<name>A0A1X7UKC3_AMPQE</name>
<dbReference type="AlphaFoldDB" id="A0A1X7UKC3"/>
<accession>A0A1X7UKC3</accession>
<proteinExistence type="predicted"/>
<dbReference type="EnsemblMetazoa" id="Aqu2.1.28425_001">
    <property type="protein sequence ID" value="Aqu2.1.28425_001"/>
    <property type="gene ID" value="Aqu2.1.28425"/>
</dbReference>
<sequence length="146" mass="16024">SKGNEDQFNVNKKIENKLSDAAQQLKKLSEAIPGAVPDPPRAVPDPPEAVTECITKAKKAVQEGTELIAYRQKLIRLVDRSEHGWKVIKEYESDALADDEDDENRISKAEKSAEKRAAAAAAKKKRVLRELVSQDQSCSRVAGSGL</sequence>
<reference evidence="1" key="1">
    <citation type="submission" date="2017-05" db="UniProtKB">
        <authorList>
            <consortium name="EnsemblMetazoa"/>
        </authorList>
    </citation>
    <scope>IDENTIFICATION</scope>
</reference>